<evidence type="ECO:0000256" key="1">
    <source>
        <dbReference type="SAM" id="Coils"/>
    </source>
</evidence>
<proteinExistence type="predicted"/>
<dbReference type="AlphaFoldDB" id="A0A225UGG8"/>
<dbReference type="OrthoDB" id="128030at2759"/>
<feature type="coiled-coil region" evidence="1">
    <location>
        <begin position="124"/>
        <end position="165"/>
    </location>
</feature>
<sequence>MYLKIPYSTCTRNLKAFTTVGTELSPIEKKQSQSSSLQGFHGPNPFSDAVAAGRDTVPVAEQLKASRLFRRLSSLPAKGHEIFALALAREMAAMKESYGRQLGELRAELCKTQQRRQLMSQRLREELMNERSRSQRTVAQFSERIAELETALETQEKALVATQTQQQAILAQHAAAKSDDERLRALQELAELVGSEQRRRERERLSKLLAYCGASSVTVELRDPALEEETVDAVLARLRTDVEDVYE</sequence>
<evidence type="ECO:0000313" key="3">
    <source>
        <dbReference type="Proteomes" id="UP000198211"/>
    </source>
</evidence>
<organism evidence="2 3">
    <name type="scientific">Phytophthora megakarya</name>
    <dbReference type="NCBI Taxonomy" id="4795"/>
    <lineage>
        <taxon>Eukaryota</taxon>
        <taxon>Sar</taxon>
        <taxon>Stramenopiles</taxon>
        <taxon>Oomycota</taxon>
        <taxon>Peronosporomycetes</taxon>
        <taxon>Peronosporales</taxon>
        <taxon>Peronosporaceae</taxon>
        <taxon>Phytophthora</taxon>
    </lineage>
</organism>
<dbReference type="Proteomes" id="UP000198211">
    <property type="component" value="Unassembled WGS sequence"/>
</dbReference>
<dbReference type="EMBL" id="NBNE01018361">
    <property type="protein sequence ID" value="OWY92307.1"/>
    <property type="molecule type" value="Genomic_DNA"/>
</dbReference>
<accession>A0A225UGG8</accession>
<reference evidence="3" key="1">
    <citation type="submission" date="2017-03" db="EMBL/GenBank/DDBJ databases">
        <title>Phytopthora megakarya and P. palmivora, two closely related causual agents of cacao black pod achieved similar genome size and gene model numbers by different mechanisms.</title>
        <authorList>
            <person name="Ali S."/>
            <person name="Shao J."/>
            <person name="Larry D.J."/>
            <person name="Kronmiller B."/>
            <person name="Shen D."/>
            <person name="Strem M.D."/>
            <person name="Melnick R.L."/>
            <person name="Guiltinan M.J."/>
            <person name="Tyler B.M."/>
            <person name="Meinhardt L.W."/>
            <person name="Bailey B.A."/>
        </authorList>
    </citation>
    <scope>NUCLEOTIDE SEQUENCE [LARGE SCALE GENOMIC DNA]</scope>
    <source>
        <strain evidence="3">zdho120</strain>
    </source>
</reference>
<comment type="caution">
    <text evidence="2">The sequence shown here is derived from an EMBL/GenBank/DDBJ whole genome shotgun (WGS) entry which is preliminary data.</text>
</comment>
<protein>
    <submittedName>
        <fullName evidence="2">Uncharacterized protein</fullName>
    </submittedName>
</protein>
<keyword evidence="1" id="KW-0175">Coiled coil</keyword>
<evidence type="ECO:0000313" key="2">
    <source>
        <dbReference type="EMBL" id="OWY92307.1"/>
    </source>
</evidence>
<dbReference type="STRING" id="4795.A0A225UGG8"/>
<keyword evidence="3" id="KW-1185">Reference proteome</keyword>
<name>A0A225UGG8_9STRA</name>
<gene>
    <name evidence="2" type="ORF">PHMEG_00038749</name>
</gene>